<accession>X0W3F7</accession>
<organism evidence="5">
    <name type="scientific">marine sediment metagenome</name>
    <dbReference type="NCBI Taxonomy" id="412755"/>
    <lineage>
        <taxon>unclassified sequences</taxon>
        <taxon>metagenomes</taxon>
        <taxon>ecological metagenomes</taxon>
    </lineage>
</organism>
<protein>
    <recommendedName>
        <fullName evidence="6">Helicase C-terminal domain-containing protein</fullName>
    </recommendedName>
</protein>
<evidence type="ECO:0000256" key="3">
    <source>
        <dbReference type="ARBA" id="ARBA00022806"/>
    </source>
</evidence>
<evidence type="ECO:0000256" key="2">
    <source>
        <dbReference type="ARBA" id="ARBA00022801"/>
    </source>
</evidence>
<keyword evidence="4" id="KW-0067">ATP-binding</keyword>
<dbReference type="GO" id="GO:0005524">
    <property type="term" value="F:ATP binding"/>
    <property type="evidence" value="ECO:0007669"/>
    <property type="project" value="UniProtKB-KW"/>
</dbReference>
<dbReference type="EMBL" id="BARS01033385">
    <property type="protein sequence ID" value="GAG25349.1"/>
    <property type="molecule type" value="Genomic_DNA"/>
</dbReference>
<dbReference type="GO" id="GO:0004386">
    <property type="term" value="F:helicase activity"/>
    <property type="evidence" value="ECO:0007669"/>
    <property type="project" value="UniProtKB-KW"/>
</dbReference>
<evidence type="ECO:0000256" key="4">
    <source>
        <dbReference type="ARBA" id="ARBA00022840"/>
    </source>
</evidence>
<dbReference type="InterPro" id="IPR050699">
    <property type="entry name" value="RNA-DNA_Helicase"/>
</dbReference>
<comment type="caution">
    <text evidence="5">The sequence shown here is derived from an EMBL/GenBank/DDBJ whole genome shotgun (WGS) entry which is preliminary data.</text>
</comment>
<dbReference type="PANTHER" id="PTHR12131">
    <property type="entry name" value="ATP-DEPENDENT RNA AND DNA HELICASE"/>
    <property type="match status" value="1"/>
</dbReference>
<evidence type="ECO:0000256" key="1">
    <source>
        <dbReference type="ARBA" id="ARBA00022741"/>
    </source>
</evidence>
<dbReference type="InterPro" id="IPR027417">
    <property type="entry name" value="P-loop_NTPase"/>
</dbReference>
<proteinExistence type="predicted"/>
<gene>
    <name evidence="5" type="ORF">S01H1_51710</name>
</gene>
<feature type="non-terminal residue" evidence="5">
    <location>
        <position position="1"/>
    </location>
</feature>
<keyword evidence="1" id="KW-0547">Nucleotide-binding</keyword>
<dbReference type="Gene3D" id="3.40.50.300">
    <property type="entry name" value="P-loop containing nucleotide triphosphate hydrolases"/>
    <property type="match status" value="1"/>
</dbReference>
<dbReference type="GO" id="GO:0016787">
    <property type="term" value="F:hydrolase activity"/>
    <property type="evidence" value="ECO:0007669"/>
    <property type="project" value="UniProtKB-KW"/>
</dbReference>
<name>X0W3F7_9ZZZZ</name>
<evidence type="ECO:0000313" key="5">
    <source>
        <dbReference type="EMBL" id="GAG25349.1"/>
    </source>
</evidence>
<reference evidence="5" key="1">
    <citation type="journal article" date="2014" name="Front. Microbiol.">
        <title>High frequency of phylogenetically diverse reductive dehalogenase-homologous genes in deep subseafloor sedimentary metagenomes.</title>
        <authorList>
            <person name="Kawai M."/>
            <person name="Futagami T."/>
            <person name="Toyoda A."/>
            <person name="Takaki Y."/>
            <person name="Nishi S."/>
            <person name="Hori S."/>
            <person name="Arai W."/>
            <person name="Tsubouchi T."/>
            <person name="Morono Y."/>
            <person name="Uchiyama I."/>
            <person name="Ito T."/>
            <person name="Fujiyama A."/>
            <person name="Inagaki F."/>
            <person name="Takami H."/>
        </authorList>
    </citation>
    <scope>NUCLEOTIDE SEQUENCE</scope>
    <source>
        <strain evidence="5">Expedition CK06-06</strain>
    </source>
</reference>
<dbReference type="SUPFAM" id="SSF52540">
    <property type="entry name" value="P-loop containing nucleoside triphosphate hydrolases"/>
    <property type="match status" value="1"/>
</dbReference>
<keyword evidence="2" id="KW-0378">Hydrolase</keyword>
<evidence type="ECO:0008006" key="6">
    <source>
        <dbReference type="Google" id="ProtNLM"/>
    </source>
</evidence>
<keyword evidence="3" id="KW-0347">Helicase</keyword>
<sequence length="260" mass="30259">GVNFPARTVALVQSDRYDGHEFTNLTATDLHQMVGRAGRRGKDHIGFALIVPGLHQDPELIHELRDSPPEPLMSQIHINFSMTLNLLLSHTPTEVKDLLDHSFAAFQEKRAGSPVQRRWEEMLGVLNSALPRGVCDTGDPYEILENIEKRLETKKEKRVMTREIRNERRLRAYKPYLRPGRLCLHKNKGVYVIFHTYMDEGRLICAAHNIQETVRARKRKIRLRKVPFDKIRALYDYRVDLPEGYSLERLQALFDAIRRE</sequence>
<dbReference type="PANTHER" id="PTHR12131:SF1">
    <property type="entry name" value="ATP-DEPENDENT RNA HELICASE SUPV3L1, MITOCHONDRIAL-RELATED"/>
    <property type="match status" value="1"/>
</dbReference>
<dbReference type="AlphaFoldDB" id="X0W3F7"/>
<feature type="non-terminal residue" evidence="5">
    <location>
        <position position="260"/>
    </location>
</feature>